<reference evidence="3" key="1">
    <citation type="journal article" date="2014" name="Genome Announc.">
        <title>Draft genome sequence of the plant-pathogenic soil fungus Rhizoctonia solani anastomosis group 3 strain Rhs1AP.</title>
        <authorList>
            <person name="Cubeta M.A."/>
            <person name="Thomas E."/>
            <person name="Dean R.A."/>
            <person name="Jabaji S."/>
            <person name="Neate S.M."/>
            <person name="Tavantzis S."/>
            <person name="Toda T."/>
            <person name="Vilgalys R."/>
            <person name="Bharathan N."/>
            <person name="Fedorova-Abrams N."/>
            <person name="Pakala S.B."/>
            <person name="Pakala S.M."/>
            <person name="Zafar N."/>
            <person name="Joardar V."/>
            <person name="Losada L."/>
            <person name="Nierman W.C."/>
        </authorList>
    </citation>
    <scope>NUCLEOTIDE SEQUENCE [LARGE SCALE GENOMIC DNA]</scope>
    <source>
        <strain evidence="3">AG-3</strain>
    </source>
</reference>
<proteinExistence type="predicted"/>
<evidence type="ECO:0000256" key="1">
    <source>
        <dbReference type="SAM" id="MobiDB-lite"/>
    </source>
</evidence>
<gene>
    <name evidence="2" type="ORF">RSOL_225170</name>
</gene>
<feature type="compositionally biased region" description="Pro residues" evidence="1">
    <location>
        <begin position="57"/>
        <end position="72"/>
    </location>
</feature>
<comment type="caution">
    <text evidence="2">The sequence shown here is derived from an EMBL/GenBank/DDBJ whole genome shotgun (WGS) entry which is preliminary data.</text>
</comment>
<dbReference type="EMBL" id="JATN01000322">
    <property type="protein sequence ID" value="EUC57556.1"/>
    <property type="molecule type" value="Genomic_DNA"/>
</dbReference>
<feature type="region of interest" description="Disordered" evidence="1">
    <location>
        <begin position="1"/>
        <end position="30"/>
    </location>
</feature>
<name>X8J8N1_9AGAM</name>
<feature type="region of interest" description="Disordered" evidence="1">
    <location>
        <begin position="178"/>
        <end position="284"/>
    </location>
</feature>
<evidence type="ECO:0000313" key="3">
    <source>
        <dbReference type="Proteomes" id="UP000030108"/>
    </source>
</evidence>
<feature type="region of interest" description="Disordered" evidence="1">
    <location>
        <begin position="104"/>
        <end position="125"/>
    </location>
</feature>
<organism evidence="2 3">
    <name type="scientific">Rhizoctonia solani AG-3 Rhs1AP</name>
    <dbReference type="NCBI Taxonomy" id="1086054"/>
    <lineage>
        <taxon>Eukaryota</taxon>
        <taxon>Fungi</taxon>
        <taxon>Dikarya</taxon>
        <taxon>Basidiomycota</taxon>
        <taxon>Agaricomycotina</taxon>
        <taxon>Agaricomycetes</taxon>
        <taxon>Cantharellales</taxon>
        <taxon>Ceratobasidiaceae</taxon>
        <taxon>Rhizoctonia</taxon>
    </lineage>
</organism>
<sequence>MALITNAKATGKGKAKAKAKGRREGYNSQRPISAWALFQLNVQRRMQRLRDDSASPSPTPPPLPPLSLPPTPKQTLDSSGLGSSARSQVRPRVLEQPALASVGLEASQTSGPDPRPQALNFASVPPSKRASYTFSRLIENPNENSSPPTRFWAPWDMIHPGYHKFDSGYTYKLDGRSPKSSANGLHPHWQASKLRRLRDRTPDPQLRARSPSVIVLESSPEPAPAPAPGRKPKRDLQPKPRPPPYQRLHFPWCCAVGPRSPPIGPPPPYTEVDDGSGTIRRPRE</sequence>
<evidence type="ECO:0000313" key="2">
    <source>
        <dbReference type="EMBL" id="EUC57556.1"/>
    </source>
</evidence>
<dbReference type="Proteomes" id="UP000030108">
    <property type="component" value="Unassembled WGS sequence"/>
</dbReference>
<feature type="region of interest" description="Disordered" evidence="1">
    <location>
        <begin position="46"/>
        <end position="90"/>
    </location>
</feature>
<feature type="compositionally biased region" description="Pro residues" evidence="1">
    <location>
        <begin position="259"/>
        <end position="269"/>
    </location>
</feature>
<feature type="compositionally biased region" description="Polar residues" evidence="1">
    <location>
        <begin position="73"/>
        <end position="87"/>
    </location>
</feature>
<dbReference type="AlphaFoldDB" id="X8J8N1"/>
<feature type="non-terminal residue" evidence="2">
    <location>
        <position position="284"/>
    </location>
</feature>
<accession>X8J8N1</accession>
<feature type="compositionally biased region" description="Basic residues" evidence="1">
    <location>
        <begin position="11"/>
        <end position="21"/>
    </location>
</feature>
<protein>
    <submittedName>
        <fullName evidence="2">Uncharacterized protein</fullName>
    </submittedName>
</protein>